<proteinExistence type="predicted"/>
<evidence type="ECO:0000256" key="1">
    <source>
        <dbReference type="SAM" id="MobiDB-lite"/>
    </source>
</evidence>
<feature type="region of interest" description="Disordered" evidence="1">
    <location>
        <begin position="1"/>
        <end position="40"/>
    </location>
</feature>
<dbReference type="EMBL" id="JAOB01000011">
    <property type="protein sequence ID" value="EUA73385.1"/>
    <property type="molecule type" value="Genomic_DNA"/>
</dbReference>
<protein>
    <submittedName>
        <fullName evidence="2">Short-chain type dehydrogenase/reductase domain protein</fullName>
    </submittedName>
</protein>
<name>X8E0P1_MYCXE</name>
<dbReference type="PATRIC" id="fig|1299334.3.peg.1049"/>
<dbReference type="AlphaFoldDB" id="X8E0P1"/>
<sequence length="40" mass="4361">MRQEMALAGHPVKVTAVHPAVSRLRSPETPPPPKDSTRTN</sequence>
<comment type="caution">
    <text evidence="2">The sequence shown here is derived from an EMBL/GenBank/DDBJ whole genome shotgun (WGS) entry which is preliminary data.</text>
</comment>
<accession>X8E0P1</accession>
<evidence type="ECO:0000313" key="2">
    <source>
        <dbReference type="EMBL" id="EUA73385.1"/>
    </source>
</evidence>
<reference evidence="2" key="1">
    <citation type="submission" date="2014-01" db="EMBL/GenBank/DDBJ databases">
        <authorList>
            <person name="Brown-Elliot B."/>
            <person name="Wallace R."/>
            <person name="Lenaerts A."/>
            <person name="Ordway D."/>
            <person name="DeGroote M.A."/>
            <person name="Parker T."/>
            <person name="Sizemore C."/>
            <person name="Tallon L.J."/>
            <person name="Sadzewicz L.K."/>
            <person name="Sengamalay N."/>
            <person name="Fraser C.M."/>
            <person name="Hine E."/>
            <person name="Shefchek K.A."/>
            <person name="Das S.P."/>
            <person name="Tettelin H."/>
        </authorList>
    </citation>
    <scope>NUCLEOTIDE SEQUENCE [LARGE SCALE GENOMIC DNA]</scope>
    <source>
        <strain evidence="2">4042</strain>
    </source>
</reference>
<organism evidence="2">
    <name type="scientific">Mycobacterium xenopi 4042</name>
    <dbReference type="NCBI Taxonomy" id="1299334"/>
    <lineage>
        <taxon>Bacteria</taxon>
        <taxon>Bacillati</taxon>
        <taxon>Actinomycetota</taxon>
        <taxon>Actinomycetes</taxon>
        <taxon>Mycobacteriales</taxon>
        <taxon>Mycobacteriaceae</taxon>
        <taxon>Mycobacterium</taxon>
    </lineage>
</organism>
<gene>
    <name evidence="2" type="ORF">I553_9541</name>
</gene>